<proteinExistence type="predicted"/>
<accession>A0A9N6WV95</accession>
<sequence length="103" mass="11989">MSMSSAEMDRVAAAIKYKEWTCRISGDEFYESLILWWEWKAPCVLTGEVKKQLSRSWHIDSDITEEGIVRTAFAAAKMAEEHECAENFKYQGRRIFDPHRAVL</sequence>
<dbReference type="EMBL" id="OX359471">
    <property type="protein sequence ID" value="CAI3971374.1"/>
    <property type="molecule type" value="Genomic_DNA"/>
</dbReference>
<name>A0A9N6WV95_9CAUD</name>
<evidence type="ECO:0000313" key="1">
    <source>
        <dbReference type="EMBL" id="CAI3971374.1"/>
    </source>
</evidence>
<protein>
    <submittedName>
        <fullName evidence="1">Uncharacterized protein</fullName>
    </submittedName>
</protein>
<reference evidence="1" key="1">
    <citation type="submission" date="2022-10" db="EMBL/GenBank/DDBJ databases">
        <authorList>
            <person name="Meaden S."/>
        </authorList>
    </citation>
    <scope>NUCLEOTIDE SEQUENCE</scope>
</reference>
<gene>
    <name evidence="1" type="ORF">VAC51_00036</name>
</gene>
<organism evidence="1">
    <name type="scientific">Variovorax phage VAC_51</name>
    <dbReference type="NCBI Taxonomy" id="2985242"/>
    <lineage>
        <taxon>Viruses</taxon>
        <taxon>Duplodnaviria</taxon>
        <taxon>Heunggongvirae</taxon>
        <taxon>Uroviricota</taxon>
        <taxon>Caudoviricetes</taxon>
        <taxon>Autographivirales</taxon>
        <taxon>Autoscriptoviridae</taxon>
        <taxon>Trelivelvirus</taxon>
        <taxon>Trelivelvirus VAC51</taxon>
    </lineage>
</organism>